<keyword evidence="2" id="KW-1185">Reference proteome</keyword>
<dbReference type="Proteomes" id="UP000186817">
    <property type="component" value="Unassembled WGS sequence"/>
</dbReference>
<proteinExistence type="predicted"/>
<evidence type="ECO:0000313" key="1">
    <source>
        <dbReference type="EMBL" id="OLP78376.1"/>
    </source>
</evidence>
<name>A0A1Q9C651_SYMMI</name>
<comment type="caution">
    <text evidence="1">The sequence shown here is derived from an EMBL/GenBank/DDBJ whole genome shotgun (WGS) entry which is preliminary data.</text>
</comment>
<sequence length="453" mass="51167">MLVGADVSNGGRSGTVSGGAGTACGGGWAMRTHYHIYCLFETSYARGDRDQSSNGSIPAEVVQEEVKRQVQHAMQSRDNCNSALQAENQELKQLLMEMIEMGPRNREPAKKKLGWPPKVLGLLPRDLAVVEWLMPQESGQAMEDLLFPSRAKGCAEVMEEWLWDVLAVRQQQTLEMRTPWICWPREYSSFNYDDGPEPELLKGSLELPKLRQVVGSSTDKVSSWWTELVMEACADAEKWIRLDKRVLALIMPAMTATIKQEILMLRLATVTRRDMSFKLNMAKQELQLPSKPTVSTVMLYADHVMAELHQIIPYSNRDAKLKGSSTRGKEGPLLDMWVQEPSPQRIPNQEWSEEGVQGQWWSIGYDAPGGFVEQLVYVNGNLEFPRNFELAEQFLAKIKRLAPMQEQTDGAVVDREDRKNFTAAPSRDFLIPGNGTYKPRIRSAKELKADTYA</sequence>
<dbReference type="AlphaFoldDB" id="A0A1Q9C651"/>
<dbReference type="EMBL" id="LSRX01001621">
    <property type="protein sequence ID" value="OLP78376.1"/>
    <property type="molecule type" value="Genomic_DNA"/>
</dbReference>
<gene>
    <name evidence="1" type="ORF">AK812_SmicGene41462</name>
</gene>
<organism evidence="1 2">
    <name type="scientific">Symbiodinium microadriaticum</name>
    <name type="common">Dinoflagellate</name>
    <name type="synonym">Zooxanthella microadriatica</name>
    <dbReference type="NCBI Taxonomy" id="2951"/>
    <lineage>
        <taxon>Eukaryota</taxon>
        <taxon>Sar</taxon>
        <taxon>Alveolata</taxon>
        <taxon>Dinophyceae</taxon>
        <taxon>Suessiales</taxon>
        <taxon>Symbiodiniaceae</taxon>
        <taxon>Symbiodinium</taxon>
    </lineage>
</organism>
<reference evidence="1 2" key="1">
    <citation type="submission" date="2016-02" db="EMBL/GenBank/DDBJ databases">
        <title>Genome analysis of coral dinoflagellate symbionts highlights evolutionary adaptations to a symbiotic lifestyle.</title>
        <authorList>
            <person name="Aranda M."/>
            <person name="Li Y."/>
            <person name="Liew Y.J."/>
            <person name="Baumgarten S."/>
            <person name="Simakov O."/>
            <person name="Wilson M."/>
            <person name="Piel J."/>
            <person name="Ashoor H."/>
            <person name="Bougouffa S."/>
            <person name="Bajic V.B."/>
            <person name="Ryu T."/>
            <person name="Ravasi T."/>
            <person name="Bayer T."/>
            <person name="Micklem G."/>
            <person name="Kim H."/>
            <person name="Bhak J."/>
            <person name="Lajeunesse T.C."/>
            <person name="Voolstra C.R."/>
        </authorList>
    </citation>
    <scope>NUCLEOTIDE SEQUENCE [LARGE SCALE GENOMIC DNA]</scope>
    <source>
        <strain evidence="1 2">CCMP2467</strain>
    </source>
</reference>
<dbReference type="OrthoDB" id="409424at2759"/>
<accession>A0A1Q9C651</accession>
<protein>
    <submittedName>
        <fullName evidence="1">Uncharacterized protein</fullName>
    </submittedName>
</protein>
<evidence type="ECO:0000313" key="2">
    <source>
        <dbReference type="Proteomes" id="UP000186817"/>
    </source>
</evidence>